<evidence type="ECO:0000313" key="8">
    <source>
        <dbReference type="EMBL" id="KJE88580.1"/>
    </source>
</evidence>
<protein>
    <recommendedName>
        <fullName evidence="3">BLOC-1-related complex subunit 5</fullName>
    </recommendedName>
</protein>
<dbReference type="AlphaFoldDB" id="A0A0D2WGM7"/>
<evidence type="ECO:0000256" key="3">
    <source>
        <dbReference type="ARBA" id="ARBA00022300"/>
    </source>
</evidence>
<dbReference type="PANTHER" id="PTHR31634:SF2">
    <property type="entry name" value="BLOC-1-RELATED COMPLEX SUBUNIT 5"/>
    <property type="match status" value="1"/>
</dbReference>
<keyword evidence="4" id="KW-0472">Membrane</keyword>
<dbReference type="InterPro" id="IPR018780">
    <property type="entry name" value="TBORCS5"/>
</dbReference>
<sequence>MGQGNSTPADQRGYHSSSGAQQHHHHGGDGAAGAGDAADPGVIVVNPAASPSAIIASQIAAAHAAVTGSASLSAADLAALSSTAEIQALHALPTFLPILRSAIDNNWYLSSRDFESVDVQLESSAIMTLASRTQQHFAHLADRVSSEQNAIDESIRRTEVVTARASAALAQRQKNATRMAGAAAEIQSMIKTLTSLQAATQRLSESCRQLNALLPESVQEPLNGPSPTSVFAATASSLASPVPTSTPSSGSAPVRRQLIPPAIGIDLYFDGSSPRSPSKSQRSSAAPSPAPKVIDRASPVPEATPPEAPPVPPSPAPSVADDPIVFDELKEALSSNMQE</sequence>
<organism evidence="8 9">
    <name type="scientific">Capsaspora owczarzaki (strain ATCC 30864)</name>
    <dbReference type="NCBI Taxonomy" id="595528"/>
    <lineage>
        <taxon>Eukaryota</taxon>
        <taxon>Filasterea</taxon>
        <taxon>Capsaspora</taxon>
    </lineage>
</organism>
<dbReference type="RefSeq" id="XP_004365088.1">
    <property type="nucleotide sequence ID" value="XM_004365031.2"/>
</dbReference>
<feature type="region of interest" description="Disordered" evidence="7">
    <location>
        <begin position="1"/>
        <end position="35"/>
    </location>
</feature>
<name>A0A0D2WGM7_CAPO3</name>
<feature type="compositionally biased region" description="Low complexity" evidence="7">
    <location>
        <begin position="272"/>
        <end position="287"/>
    </location>
</feature>
<keyword evidence="5" id="KW-0458">Lysosome</keyword>
<proteinExistence type="inferred from homology"/>
<keyword evidence="6" id="KW-0449">Lipoprotein</keyword>
<evidence type="ECO:0000256" key="7">
    <source>
        <dbReference type="SAM" id="MobiDB-lite"/>
    </source>
</evidence>
<evidence type="ECO:0000256" key="5">
    <source>
        <dbReference type="ARBA" id="ARBA00023228"/>
    </source>
</evidence>
<evidence type="ECO:0000256" key="1">
    <source>
        <dbReference type="ARBA" id="ARBA00004122"/>
    </source>
</evidence>
<dbReference type="CDD" id="cd22789">
    <property type="entry name" value="BORCS5-like"/>
    <property type="match status" value="1"/>
</dbReference>
<evidence type="ECO:0000256" key="6">
    <source>
        <dbReference type="ARBA" id="ARBA00023288"/>
    </source>
</evidence>
<dbReference type="PhylomeDB" id="A0A0D2WGM7"/>
<dbReference type="PANTHER" id="PTHR31634">
    <property type="entry name" value="BLOC-1-RELATED COMPLEX SUBUNIT 5"/>
    <property type="match status" value="1"/>
</dbReference>
<reference evidence="9" key="1">
    <citation type="submission" date="2011-02" db="EMBL/GenBank/DDBJ databases">
        <title>The Genome Sequence of Capsaspora owczarzaki ATCC 30864.</title>
        <authorList>
            <person name="Russ C."/>
            <person name="Cuomo C."/>
            <person name="Burger G."/>
            <person name="Gray M.W."/>
            <person name="Holland P.W.H."/>
            <person name="King N."/>
            <person name="Lang F.B.F."/>
            <person name="Roger A.J."/>
            <person name="Ruiz-Trillo I."/>
            <person name="Young S.K."/>
            <person name="Zeng Q."/>
            <person name="Gargeya S."/>
            <person name="Alvarado L."/>
            <person name="Berlin A."/>
            <person name="Chapman S.B."/>
            <person name="Chen Z."/>
            <person name="Freedman E."/>
            <person name="Gellesch M."/>
            <person name="Goldberg J."/>
            <person name="Griggs A."/>
            <person name="Gujja S."/>
            <person name="Heilman E."/>
            <person name="Heiman D."/>
            <person name="Howarth C."/>
            <person name="Mehta T."/>
            <person name="Neiman D."/>
            <person name="Pearson M."/>
            <person name="Roberts A."/>
            <person name="Saif S."/>
            <person name="Shea T."/>
            <person name="Shenoy N."/>
            <person name="Sisk P."/>
            <person name="Stolte C."/>
            <person name="Sykes S."/>
            <person name="White J."/>
            <person name="Yandava C."/>
            <person name="Haas B."/>
            <person name="Nusbaum C."/>
            <person name="Birren B."/>
        </authorList>
    </citation>
    <scope>NUCLEOTIDE SEQUENCE</scope>
    <source>
        <strain evidence="9">ATCC 30864</strain>
    </source>
</reference>
<dbReference type="GO" id="GO:0072384">
    <property type="term" value="P:organelle transport along microtubule"/>
    <property type="evidence" value="ECO:0007669"/>
    <property type="project" value="TreeGrafter"/>
</dbReference>
<dbReference type="Proteomes" id="UP000008743">
    <property type="component" value="Unassembled WGS sequence"/>
</dbReference>
<dbReference type="OrthoDB" id="10035640at2759"/>
<evidence type="ECO:0000313" key="9">
    <source>
        <dbReference type="Proteomes" id="UP000008743"/>
    </source>
</evidence>
<evidence type="ECO:0000256" key="4">
    <source>
        <dbReference type="ARBA" id="ARBA00023136"/>
    </source>
</evidence>
<dbReference type="GO" id="GO:0032418">
    <property type="term" value="P:lysosome localization"/>
    <property type="evidence" value="ECO:0007669"/>
    <property type="project" value="InterPro"/>
</dbReference>
<evidence type="ECO:0000256" key="2">
    <source>
        <dbReference type="ARBA" id="ARBA00010235"/>
    </source>
</evidence>
<feature type="region of interest" description="Disordered" evidence="7">
    <location>
        <begin position="265"/>
        <end position="324"/>
    </location>
</feature>
<dbReference type="GO" id="GO:0099078">
    <property type="term" value="C:BORC complex"/>
    <property type="evidence" value="ECO:0007669"/>
    <property type="project" value="TreeGrafter"/>
</dbReference>
<gene>
    <name evidence="8" type="ORF">CAOG_000217</name>
</gene>
<comment type="similarity">
    <text evidence="2">Belongs to the BORCS5 family.</text>
</comment>
<dbReference type="EMBL" id="KE346360">
    <property type="protein sequence ID" value="KJE88580.1"/>
    <property type="molecule type" value="Genomic_DNA"/>
</dbReference>
<comment type="subcellular location">
    <subcellularLocation>
        <location evidence="1">Lysosome membrane</location>
        <topology evidence="1">Lipid-anchor</topology>
        <orientation evidence="1">Cytoplasmic side</orientation>
    </subcellularLocation>
</comment>
<keyword evidence="9" id="KW-1185">Reference proteome</keyword>
<dbReference type="STRING" id="595528.A0A0D2WGM7"/>
<feature type="compositionally biased region" description="Pro residues" evidence="7">
    <location>
        <begin position="302"/>
        <end position="316"/>
    </location>
</feature>
<dbReference type="GO" id="GO:0098574">
    <property type="term" value="C:cytoplasmic side of lysosomal membrane"/>
    <property type="evidence" value="ECO:0007669"/>
    <property type="project" value="TreeGrafter"/>
</dbReference>
<dbReference type="InParanoid" id="A0A0D2WGM7"/>
<dbReference type="Pfam" id="PF10158">
    <property type="entry name" value="LOH1CR12"/>
    <property type="match status" value="1"/>
</dbReference>
<accession>A0A0D2WGM7</accession>